<gene>
    <name evidence="1" type="ORF">CROST_047880</name>
</gene>
<dbReference type="InterPro" id="IPR031599">
    <property type="entry name" value="ABC_tran_2"/>
</dbReference>
<reference evidence="1 2" key="1">
    <citation type="submission" date="2022-04" db="EMBL/GenBank/DDBJ databases">
        <title>Genome sequence of C. roseum typestrain.</title>
        <authorList>
            <person name="Poehlein A."/>
            <person name="Schoch T."/>
            <person name="Duerre P."/>
            <person name="Daniel R."/>
        </authorList>
    </citation>
    <scope>NUCLEOTIDE SEQUENCE [LARGE SCALE GENOMIC DNA]</scope>
    <source>
        <strain evidence="1 2">DSM 7320</strain>
        <plasmid evidence="1 2">p330</plasmid>
    </source>
</reference>
<dbReference type="AlphaFoldDB" id="A0A1S8LUE7"/>
<proteinExistence type="predicted"/>
<name>A0A1S8LUE7_9CLOT</name>
<accession>A0A1S8LUE7</accession>
<keyword evidence="1" id="KW-0614">Plasmid</keyword>
<dbReference type="Proteomes" id="UP000190951">
    <property type="component" value="Plasmid p330"/>
</dbReference>
<evidence type="ECO:0000313" key="2">
    <source>
        <dbReference type="Proteomes" id="UP000190951"/>
    </source>
</evidence>
<sequence length="548" mass="63211">MKQLISLIKIVLKNSNSFLDIIYEREASLFSIILFILIIICLSWFTVGYVTYGIYNELFKIGAQKLLLSAALILISIITIMASTLYIISIFYFSKDIYFFIPLPISSHKILTSKFLVVLIYQYLINFLIFIPILSVYGYEMNESIVYYLYAIVIFLLVPMFPLILIAILIVIIMSFSNFSKYKRFMKISGSVLSLIFIFGCVLIAEFGGGLLNNYFKNSRNEPNSQLFYVFPYIKLAICAIDNSNNYKGLIYMFALIFMVLILFILFLKIGEKFYFTGIANNVEVFSKKTKLTEKSLLKYINSKNQFTACFMKEFKIIIRNPIYMINSLGIPLVIPFIIITSFVTQKNSVKYLNMIKNLENNNNLVGVFIGLVIVFIFIQVETSRMSLTSFSREGSDINYIKCVPVSYKKQILVKVIVASTFVIIPCCILLFLGIILFKISAVHSILIFLLTINMIFHGSLLGTLIDLKNPYLRWQTETQMMNQNFNIIIANITKYLQAGLYTYIILHCKPSVAEFVVAYLCIFVIKYLYIYKIFILNKRECFDNLCS</sequence>
<organism evidence="1 2">
    <name type="scientific">Clostridium felsineum</name>
    <dbReference type="NCBI Taxonomy" id="36839"/>
    <lineage>
        <taxon>Bacteria</taxon>
        <taxon>Bacillati</taxon>
        <taxon>Bacillota</taxon>
        <taxon>Clostridia</taxon>
        <taxon>Eubacteriales</taxon>
        <taxon>Clostridiaceae</taxon>
        <taxon>Clostridium</taxon>
    </lineage>
</organism>
<dbReference type="KEGG" id="crw:CROST_047880"/>
<evidence type="ECO:0000313" key="1">
    <source>
        <dbReference type="EMBL" id="URZ14010.1"/>
    </source>
</evidence>
<geneLocation type="plasmid" evidence="1 2">
    <name>p330</name>
</geneLocation>
<dbReference type="RefSeq" id="WP_077835145.1">
    <property type="nucleotide sequence ID" value="NZ_CP096984.1"/>
</dbReference>
<dbReference type="EMBL" id="CP096984">
    <property type="protein sequence ID" value="URZ14010.1"/>
    <property type="molecule type" value="Genomic_DNA"/>
</dbReference>
<keyword evidence="2" id="KW-1185">Reference proteome</keyword>
<protein>
    <submittedName>
        <fullName evidence="1">Uncharacterized protein</fullName>
    </submittedName>
</protein>
<dbReference type="Pfam" id="PF16949">
    <property type="entry name" value="ABC_tran_2"/>
    <property type="match status" value="1"/>
</dbReference>
<dbReference type="STRING" id="84029.CROST_07150"/>